<dbReference type="Proteomes" id="UP000836841">
    <property type="component" value="Chromosome 6"/>
</dbReference>
<dbReference type="InterPro" id="IPR013783">
    <property type="entry name" value="Ig-like_fold"/>
</dbReference>
<dbReference type="PANTHER" id="PTHR15048:SF0">
    <property type="entry name" value="STARCH-BINDING DOMAIN-CONTAINING PROTEIN 1"/>
    <property type="match status" value="1"/>
</dbReference>
<dbReference type="PANTHER" id="PTHR15048">
    <property type="entry name" value="STARCH-BINDING DOMAIN-CONTAINING PROTEIN 1"/>
    <property type="match status" value="1"/>
</dbReference>
<protein>
    <recommendedName>
        <fullName evidence="1">CBM20 domain-containing protein</fullName>
    </recommendedName>
</protein>
<dbReference type="SUPFAM" id="SSF49452">
    <property type="entry name" value="Starch-binding domain-like"/>
    <property type="match status" value="1"/>
</dbReference>
<feature type="domain" description="CBM20" evidence="1">
    <location>
        <begin position="85"/>
        <end position="188"/>
    </location>
</feature>
<dbReference type="PROSITE" id="PS51166">
    <property type="entry name" value="CBM20"/>
    <property type="match status" value="1"/>
</dbReference>
<dbReference type="InterPro" id="IPR013784">
    <property type="entry name" value="Carb-bd-like_fold"/>
</dbReference>
<dbReference type="CDD" id="cd05467">
    <property type="entry name" value="CBM20"/>
    <property type="match status" value="1"/>
</dbReference>
<evidence type="ECO:0000259" key="1">
    <source>
        <dbReference type="PROSITE" id="PS51166"/>
    </source>
</evidence>
<dbReference type="AlphaFoldDB" id="A0AAU9T0F2"/>
<accession>A0AAU9T0F2</accession>
<dbReference type="Gene3D" id="2.60.40.10">
    <property type="entry name" value="Immunoglobulins"/>
    <property type="match status" value="1"/>
</dbReference>
<dbReference type="InterPro" id="IPR002044">
    <property type="entry name" value="CBM20"/>
</dbReference>
<evidence type="ECO:0000313" key="3">
    <source>
        <dbReference type="Proteomes" id="UP000836841"/>
    </source>
</evidence>
<organism evidence="2 3">
    <name type="scientific">Thlaspi arvense</name>
    <name type="common">Field penny-cress</name>
    <dbReference type="NCBI Taxonomy" id="13288"/>
    <lineage>
        <taxon>Eukaryota</taxon>
        <taxon>Viridiplantae</taxon>
        <taxon>Streptophyta</taxon>
        <taxon>Embryophyta</taxon>
        <taxon>Tracheophyta</taxon>
        <taxon>Spermatophyta</taxon>
        <taxon>Magnoliopsida</taxon>
        <taxon>eudicotyledons</taxon>
        <taxon>Gunneridae</taxon>
        <taxon>Pentapetalae</taxon>
        <taxon>rosids</taxon>
        <taxon>malvids</taxon>
        <taxon>Brassicales</taxon>
        <taxon>Brassicaceae</taxon>
        <taxon>Thlaspideae</taxon>
        <taxon>Thlaspi</taxon>
    </lineage>
</organism>
<reference evidence="2 3" key="1">
    <citation type="submission" date="2022-03" db="EMBL/GenBank/DDBJ databases">
        <authorList>
            <person name="Nunn A."/>
            <person name="Chopra R."/>
            <person name="Nunn A."/>
            <person name="Contreras Garrido A."/>
        </authorList>
    </citation>
    <scope>NUCLEOTIDE SEQUENCE [LARGE SCALE GENOMIC DNA]</scope>
</reference>
<evidence type="ECO:0000313" key="2">
    <source>
        <dbReference type="EMBL" id="CAH2074571.1"/>
    </source>
</evidence>
<dbReference type="GO" id="GO:2001070">
    <property type="term" value="F:starch binding"/>
    <property type="evidence" value="ECO:0007669"/>
    <property type="project" value="InterPro"/>
</dbReference>
<gene>
    <name evidence="2" type="ORF">TAV2_LOCUS19305</name>
</gene>
<dbReference type="SMART" id="SM01065">
    <property type="entry name" value="CBM_2"/>
    <property type="match status" value="1"/>
</dbReference>
<dbReference type="GO" id="GO:0016020">
    <property type="term" value="C:membrane"/>
    <property type="evidence" value="ECO:0007669"/>
    <property type="project" value="TreeGrafter"/>
</dbReference>
<proteinExistence type="predicted"/>
<dbReference type="Pfam" id="PF00686">
    <property type="entry name" value="CBM_20"/>
    <property type="match status" value="1"/>
</dbReference>
<keyword evidence="3" id="KW-1185">Reference proteome</keyword>
<sequence length="415" mass="46798">MIGTLTSSSSPSSSTKFFLEDFPAGTFRCGTEIFPCVPRKSFHLKLLCLDYVHSRILKPIPLRSSLIKVSQANIEEAADTEALEKRHRKMVRVRFQLRKECVFGEHFFILGDNPVFGGLWDPENALPLNWSDGHVWTVDLDLPVGRLVEFKFILKAKTGEILWQPGPNRALETWETNKTIRLCEDWANADLQMMIEEDFLPVNQQVKQPIVAENVTDILSDGAVEEEEVLGPAQQKSPEVAVVNVGYISDDSNECLSSNRQSEKTMETSDGALTARGVQEKNATMFSEEEGPVLVPGLIPLSDLEIEEVNEPIPHMSVEAINEGKAETFPEVGKKEETRRERNEKGKVIAISLFEKSEREAIKGVEKMHINTAEEETQQQRLETESLGTPNVILEKDIQWGRRTLYKLLSNFGLF</sequence>
<name>A0AAU9T0F2_THLAR</name>
<dbReference type="EMBL" id="OU466862">
    <property type="protein sequence ID" value="CAH2074571.1"/>
    <property type="molecule type" value="Genomic_DNA"/>
</dbReference>